<reference evidence="2 3" key="1">
    <citation type="submission" date="2024-04" db="EMBL/GenBank/DDBJ databases">
        <authorList>
            <person name="Abashina T."/>
            <person name="Shaikin A."/>
        </authorList>
    </citation>
    <scope>NUCLEOTIDE SEQUENCE [LARGE SCALE GENOMIC DNA]</scope>
    <source>
        <strain evidence="2 3">AAFK</strain>
    </source>
</reference>
<dbReference type="RefSeq" id="WP_341371996.1">
    <property type="nucleotide sequence ID" value="NZ_JBBPCO010000025.1"/>
</dbReference>
<feature type="transmembrane region" description="Helical" evidence="1">
    <location>
        <begin position="36"/>
        <end position="52"/>
    </location>
</feature>
<evidence type="ECO:0000313" key="3">
    <source>
        <dbReference type="Proteomes" id="UP001446205"/>
    </source>
</evidence>
<accession>A0ABU9DBN6</accession>
<keyword evidence="1" id="KW-1133">Transmembrane helix</keyword>
<protein>
    <submittedName>
        <fullName evidence="2">Uncharacterized protein</fullName>
    </submittedName>
</protein>
<name>A0ABU9DBN6_9PROT</name>
<dbReference type="EMBL" id="JBBPCO010000025">
    <property type="protein sequence ID" value="MEK8090941.1"/>
    <property type="molecule type" value="Genomic_DNA"/>
</dbReference>
<gene>
    <name evidence="2" type="ORF">WOB96_14400</name>
</gene>
<proteinExistence type="predicted"/>
<sequence>MDKEDFTVLDGLEHMYLVKYRVATGYRKPFLRARRIALAVLGVVVTAVLVFQENGPLAPSATLPLEGLIGFSFFVAFLVWTLCPCPTSIVQMDRDALIGMQVRSGSDDSPEVILHGQRYHPENIRVFEQARRHALLKAQR</sequence>
<keyword evidence="1" id="KW-0812">Transmembrane</keyword>
<evidence type="ECO:0000256" key="1">
    <source>
        <dbReference type="SAM" id="Phobius"/>
    </source>
</evidence>
<keyword evidence="3" id="KW-1185">Reference proteome</keyword>
<evidence type="ECO:0000313" key="2">
    <source>
        <dbReference type="EMBL" id="MEK8090941.1"/>
    </source>
</evidence>
<comment type="caution">
    <text evidence="2">The sequence shown here is derived from an EMBL/GenBank/DDBJ whole genome shotgun (WGS) entry which is preliminary data.</text>
</comment>
<feature type="transmembrane region" description="Helical" evidence="1">
    <location>
        <begin position="64"/>
        <end position="83"/>
    </location>
</feature>
<dbReference type="Proteomes" id="UP001446205">
    <property type="component" value="Unassembled WGS sequence"/>
</dbReference>
<organism evidence="2 3">
    <name type="scientific">Thermithiobacillus plumbiphilus</name>
    <dbReference type="NCBI Taxonomy" id="1729899"/>
    <lineage>
        <taxon>Bacteria</taxon>
        <taxon>Pseudomonadati</taxon>
        <taxon>Pseudomonadota</taxon>
        <taxon>Acidithiobacillia</taxon>
        <taxon>Acidithiobacillales</taxon>
        <taxon>Thermithiobacillaceae</taxon>
        <taxon>Thermithiobacillus</taxon>
    </lineage>
</organism>
<keyword evidence="1" id="KW-0472">Membrane</keyword>